<gene>
    <name evidence="5" type="ORF">CAE01nite_00620</name>
</gene>
<keyword evidence="1" id="KW-0805">Transcription regulation</keyword>
<evidence type="ECO:0000256" key="1">
    <source>
        <dbReference type="ARBA" id="ARBA00023015"/>
    </source>
</evidence>
<dbReference type="Proteomes" id="UP000321181">
    <property type="component" value="Unassembled WGS sequence"/>
</dbReference>
<dbReference type="RefSeq" id="WP_146898412.1">
    <property type="nucleotide sequence ID" value="NZ_BAAARM010000001.1"/>
</dbReference>
<dbReference type="EMBL" id="BJYY01000001">
    <property type="protein sequence ID" value="GEO32337.1"/>
    <property type="molecule type" value="Genomic_DNA"/>
</dbReference>
<evidence type="ECO:0000313" key="6">
    <source>
        <dbReference type="Proteomes" id="UP000321181"/>
    </source>
</evidence>
<feature type="domain" description="Putative zinc-finger" evidence="4">
    <location>
        <begin position="17"/>
        <end position="42"/>
    </location>
</feature>
<accession>A0A512D7G9</accession>
<proteinExistence type="predicted"/>
<comment type="caution">
    <text evidence="5">The sequence shown here is derived from an EMBL/GenBank/DDBJ whole genome shotgun (WGS) entry which is preliminary data.</text>
</comment>
<evidence type="ECO:0000256" key="2">
    <source>
        <dbReference type="ARBA" id="ARBA00023163"/>
    </source>
</evidence>
<feature type="transmembrane region" description="Helical" evidence="3">
    <location>
        <begin position="107"/>
        <end position="126"/>
    </location>
</feature>
<dbReference type="InterPro" id="IPR041916">
    <property type="entry name" value="Anti_sigma_zinc_sf"/>
</dbReference>
<dbReference type="OrthoDB" id="5242431at2"/>
<protein>
    <submittedName>
        <fullName evidence="5">Anti-sigma factor</fullName>
    </submittedName>
</protein>
<keyword evidence="3" id="KW-0472">Membrane</keyword>
<keyword evidence="3" id="KW-0812">Transmembrane</keyword>
<keyword evidence="6" id="KW-1185">Reference proteome</keyword>
<reference evidence="5 6" key="1">
    <citation type="submission" date="2019-07" db="EMBL/GenBank/DDBJ databases">
        <title>Whole genome shotgun sequence of Cellulomonas aerilata NBRC 106308.</title>
        <authorList>
            <person name="Hosoyama A."/>
            <person name="Uohara A."/>
            <person name="Ohji S."/>
            <person name="Ichikawa N."/>
        </authorList>
    </citation>
    <scope>NUCLEOTIDE SEQUENCE [LARGE SCALE GENOMIC DNA]</scope>
    <source>
        <strain evidence="5 6">NBRC 106308</strain>
    </source>
</reference>
<dbReference type="Gene3D" id="1.10.10.1320">
    <property type="entry name" value="Anti-sigma factor, zinc-finger domain"/>
    <property type="match status" value="1"/>
</dbReference>
<organism evidence="5 6">
    <name type="scientific">Cellulomonas aerilata</name>
    <dbReference type="NCBI Taxonomy" id="515326"/>
    <lineage>
        <taxon>Bacteria</taxon>
        <taxon>Bacillati</taxon>
        <taxon>Actinomycetota</taxon>
        <taxon>Actinomycetes</taxon>
        <taxon>Micrococcales</taxon>
        <taxon>Cellulomonadaceae</taxon>
        <taxon>Cellulomonas</taxon>
    </lineage>
</organism>
<keyword evidence="3" id="KW-1133">Transmembrane helix</keyword>
<evidence type="ECO:0000259" key="4">
    <source>
        <dbReference type="Pfam" id="PF13490"/>
    </source>
</evidence>
<sequence length="253" mass="26808">MNHTPASSDPFEMDDAAYLLGALSPLERSQYEQHLQGCAACARSVAELAGLPGMLRRLPVEVVESLDAPDGALVDLEAPAPPSLLAGALHRVELEERRERRLRTARWFTTVAVGAAAVTVGFIAVLDDDDPVPPAAQTPPTAAQTPQPTEELEFVRAVETALSANASLREVAWGTKIQLECAYPPDSGDGSAGDAEYSLVVRDTDGQEQQVATWNAVAGKELTIDAATAVRGDDIASLEVLAEDGTILLRTAR</sequence>
<name>A0A512D7G9_9CELL</name>
<dbReference type="AlphaFoldDB" id="A0A512D7G9"/>
<dbReference type="InterPro" id="IPR027383">
    <property type="entry name" value="Znf_put"/>
</dbReference>
<evidence type="ECO:0000313" key="5">
    <source>
        <dbReference type="EMBL" id="GEO32337.1"/>
    </source>
</evidence>
<dbReference type="Pfam" id="PF13490">
    <property type="entry name" value="zf-HC2"/>
    <property type="match status" value="1"/>
</dbReference>
<evidence type="ECO:0000256" key="3">
    <source>
        <dbReference type="SAM" id="Phobius"/>
    </source>
</evidence>
<keyword evidence="2" id="KW-0804">Transcription</keyword>